<dbReference type="OrthoDB" id="9922773at2759"/>
<dbReference type="GO" id="GO:0008270">
    <property type="term" value="F:zinc ion binding"/>
    <property type="evidence" value="ECO:0007669"/>
    <property type="project" value="UniProtKB-KW"/>
</dbReference>
<proteinExistence type="predicted"/>
<sequence>MSSRDLKLHLTAITYGARAEIELRPTIPDSARGDPAKIDTWVQNLSMSIAKDIKHTNEWECTVCGKLARESKYNVVFMTHLPQPRAIFYIYNVCAAGENTCNQITQAENDMVLAIAGTTPNPRVAPPAVMSEHDAQMLTFPLASSCAKCRDAKTGQKGYKLFRCGGCKLTRYCCPGCQKADWGRHKKACKMIESVYWVW</sequence>
<keyword evidence="3" id="KW-0862">Zinc</keyword>
<evidence type="ECO:0000313" key="7">
    <source>
        <dbReference type="Proteomes" id="UP000541558"/>
    </source>
</evidence>
<reference evidence="6 7" key="1">
    <citation type="journal article" date="2020" name="ISME J.">
        <title>Uncovering the hidden diversity of litter-decomposition mechanisms in mushroom-forming fungi.</title>
        <authorList>
            <person name="Floudas D."/>
            <person name="Bentzer J."/>
            <person name="Ahren D."/>
            <person name="Johansson T."/>
            <person name="Persson P."/>
            <person name="Tunlid A."/>
        </authorList>
    </citation>
    <scope>NUCLEOTIDE SEQUENCE [LARGE SCALE GENOMIC DNA]</scope>
    <source>
        <strain evidence="6 7">CBS 175.51</strain>
    </source>
</reference>
<protein>
    <recommendedName>
        <fullName evidence="5">MYND-type domain-containing protein</fullName>
    </recommendedName>
</protein>
<keyword evidence="1" id="KW-0479">Metal-binding</keyword>
<evidence type="ECO:0000313" key="6">
    <source>
        <dbReference type="EMBL" id="KAF5314162.1"/>
    </source>
</evidence>
<organism evidence="6 7">
    <name type="scientific">Ephemerocybe angulata</name>
    <dbReference type="NCBI Taxonomy" id="980116"/>
    <lineage>
        <taxon>Eukaryota</taxon>
        <taxon>Fungi</taxon>
        <taxon>Dikarya</taxon>
        <taxon>Basidiomycota</taxon>
        <taxon>Agaricomycotina</taxon>
        <taxon>Agaricomycetes</taxon>
        <taxon>Agaricomycetidae</taxon>
        <taxon>Agaricales</taxon>
        <taxon>Agaricineae</taxon>
        <taxon>Psathyrellaceae</taxon>
        <taxon>Ephemerocybe</taxon>
    </lineage>
</organism>
<dbReference type="Proteomes" id="UP000541558">
    <property type="component" value="Unassembled WGS sequence"/>
</dbReference>
<keyword evidence="2 4" id="KW-0863">Zinc-finger</keyword>
<name>A0A8H5B047_9AGAR</name>
<dbReference type="AlphaFoldDB" id="A0A8H5B047"/>
<comment type="caution">
    <text evidence="6">The sequence shown here is derived from an EMBL/GenBank/DDBJ whole genome shotgun (WGS) entry which is preliminary data.</text>
</comment>
<evidence type="ECO:0000256" key="3">
    <source>
        <dbReference type="ARBA" id="ARBA00022833"/>
    </source>
</evidence>
<dbReference type="Pfam" id="PF01753">
    <property type="entry name" value="zf-MYND"/>
    <property type="match status" value="1"/>
</dbReference>
<dbReference type="PROSITE" id="PS01360">
    <property type="entry name" value="ZF_MYND_1"/>
    <property type="match status" value="1"/>
</dbReference>
<evidence type="ECO:0000259" key="5">
    <source>
        <dbReference type="PROSITE" id="PS50865"/>
    </source>
</evidence>
<accession>A0A8H5B047</accession>
<evidence type="ECO:0000256" key="1">
    <source>
        <dbReference type="ARBA" id="ARBA00022723"/>
    </source>
</evidence>
<dbReference type="Gene3D" id="6.10.140.2220">
    <property type="match status" value="1"/>
</dbReference>
<feature type="domain" description="MYND-type" evidence="5">
    <location>
        <begin position="146"/>
        <end position="189"/>
    </location>
</feature>
<evidence type="ECO:0000256" key="2">
    <source>
        <dbReference type="ARBA" id="ARBA00022771"/>
    </source>
</evidence>
<evidence type="ECO:0000256" key="4">
    <source>
        <dbReference type="PROSITE-ProRule" id="PRU00134"/>
    </source>
</evidence>
<dbReference type="InterPro" id="IPR002893">
    <property type="entry name" value="Znf_MYND"/>
</dbReference>
<dbReference type="SUPFAM" id="SSF144232">
    <property type="entry name" value="HIT/MYND zinc finger-like"/>
    <property type="match status" value="1"/>
</dbReference>
<dbReference type="EMBL" id="JAACJK010000222">
    <property type="protein sequence ID" value="KAF5314162.1"/>
    <property type="molecule type" value="Genomic_DNA"/>
</dbReference>
<gene>
    <name evidence="6" type="ORF">D9611_006985</name>
</gene>
<dbReference type="PROSITE" id="PS50865">
    <property type="entry name" value="ZF_MYND_2"/>
    <property type="match status" value="1"/>
</dbReference>
<keyword evidence="7" id="KW-1185">Reference proteome</keyword>